<dbReference type="GO" id="GO:0009253">
    <property type="term" value="P:peptidoglycan catabolic process"/>
    <property type="evidence" value="ECO:0007669"/>
    <property type="project" value="InterPro"/>
</dbReference>
<dbReference type="SUPFAM" id="SSF53955">
    <property type="entry name" value="Lysozyme-like"/>
    <property type="match status" value="1"/>
</dbReference>
<reference evidence="6" key="1">
    <citation type="submission" date="2020-02" db="EMBL/GenBank/DDBJ databases">
        <authorList>
            <person name="Meier V. D."/>
        </authorList>
    </citation>
    <scope>NUCLEOTIDE SEQUENCE</scope>
    <source>
        <strain evidence="6">AVDCRST_MAG01</strain>
    </source>
</reference>
<protein>
    <recommendedName>
        <fullName evidence="2">N-acetylmuramoyl-L-alanine amidase</fullName>
        <ecNumber evidence="2">3.5.1.28</ecNumber>
    </recommendedName>
</protein>
<dbReference type="SMART" id="SM00644">
    <property type="entry name" value="Ami_2"/>
    <property type="match status" value="1"/>
</dbReference>
<dbReference type="InterPro" id="IPR006311">
    <property type="entry name" value="TAT_signal"/>
</dbReference>
<evidence type="ECO:0000256" key="2">
    <source>
        <dbReference type="ARBA" id="ARBA00011901"/>
    </source>
</evidence>
<evidence type="ECO:0000313" key="6">
    <source>
        <dbReference type="EMBL" id="CAA9419368.1"/>
    </source>
</evidence>
<dbReference type="Gene3D" id="1.10.530.10">
    <property type="match status" value="1"/>
</dbReference>
<gene>
    <name evidence="6" type="ORF">AVDCRST_MAG01-01-2148</name>
</gene>
<dbReference type="FunFam" id="3.40.80.10:FF:000006">
    <property type="entry name" value="N-acetylmuramoyl-L-alanine amidase"/>
    <property type="match status" value="1"/>
</dbReference>
<dbReference type="SUPFAM" id="SSF55846">
    <property type="entry name" value="N-acetylmuramoyl-L-alanine amidase-like"/>
    <property type="match status" value="1"/>
</dbReference>
<keyword evidence="4" id="KW-0961">Cell wall biogenesis/degradation</keyword>
<dbReference type="Pfam" id="PF01510">
    <property type="entry name" value="Amidase_2"/>
    <property type="match status" value="1"/>
</dbReference>
<dbReference type="InterPro" id="IPR023346">
    <property type="entry name" value="Lysozyme-like_dom_sf"/>
</dbReference>
<dbReference type="CDD" id="cd06583">
    <property type="entry name" value="PGRP"/>
    <property type="match status" value="1"/>
</dbReference>
<dbReference type="InterPro" id="IPR036505">
    <property type="entry name" value="Amidase/PGRP_sf"/>
</dbReference>
<dbReference type="InterPro" id="IPR051206">
    <property type="entry name" value="NAMLAA_amidase_2"/>
</dbReference>
<dbReference type="GO" id="GO:0009254">
    <property type="term" value="P:peptidoglycan turnover"/>
    <property type="evidence" value="ECO:0007669"/>
    <property type="project" value="TreeGrafter"/>
</dbReference>
<dbReference type="GO" id="GO:0008745">
    <property type="term" value="F:N-acetylmuramoyl-L-alanine amidase activity"/>
    <property type="evidence" value="ECO:0007669"/>
    <property type="project" value="UniProtKB-EC"/>
</dbReference>
<dbReference type="AlphaFoldDB" id="A0A6J4PQD8"/>
<accession>A0A6J4PQD8</accession>
<organism evidence="6">
    <name type="scientific">uncultured Rubrobacteraceae bacterium</name>
    <dbReference type="NCBI Taxonomy" id="349277"/>
    <lineage>
        <taxon>Bacteria</taxon>
        <taxon>Bacillati</taxon>
        <taxon>Actinomycetota</taxon>
        <taxon>Rubrobacteria</taxon>
        <taxon>Rubrobacterales</taxon>
        <taxon>Rubrobacteraceae</taxon>
        <taxon>environmental samples</taxon>
    </lineage>
</organism>
<dbReference type="PANTHER" id="PTHR30417:SF1">
    <property type="entry name" value="N-ACETYLMURAMOYL-L-ALANINE AMIDASE AMID"/>
    <property type="match status" value="1"/>
</dbReference>
<dbReference type="PROSITE" id="PS51318">
    <property type="entry name" value="TAT"/>
    <property type="match status" value="1"/>
</dbReference>
<proteinExistence type="predicted"/>
<dbReference type="Gene3D" id="3.40.80.10">
    <property type="entry name" value="Peptidoglycan recognition protein-like"/>
    <property type="match status" value="1"/>
</dbReference>
<evidence type="ECO:0000256" key="4">
    <source>
        <dbReference type="ARBA" id="ARBA00023316"/>
    </source>
</evidence>
<evidence type="ECO:0000256" key="1">
    <source>
        <dbReference type="ARBA" id="ARBA00001561"/>
    </source>
</evidence>
<evidence type="ECO:0000256" key="3">
    <source>
        <dbReference type="ARBA" id="ARBA00022801"/>
    </source>
</evidence>
<evidence type="ECO:0000259" key="5">
    <source>
        <dbReference type="SMART" id="SM00644"/>
    </source>
</evidence>
<name>A0A6J4PQD8_9ACTN</name>
<dbReference type="PANTHER" id="PTHR30417">
    <property type="entry name" value="N-ACETYLMURAMOYL-L-ALANINE AMIDASE AMID"/>
    <property type="match status" value="1"/>
</dbReference>
<dbReference type="GO" id="GO:0071555">
    <property type="term" value="P:cell wall organization"/>
    <property type="evidence" value="ECO:0007669"/>
    <property type="project" value="UniProtKB-KW"/>
</dbReference>
<feature type="domain" description="N-acetylmuramoyl-L-alanine amidase" evidence="5">
    <location>
        <begin position="228"/>
        <end position="366"/>
    </location>
</feature>
<keyword evidence="3 6" id="KW-0378">Hydrolase</keyword>
<dbReference type="EC" id="3.5.1.28" evidence="2"/>
<comment type="catalytic activity">
    <reaction evidence="1">
        <text>Hydrolyzes the link between N-acetylmuramoyl residues and L-amino acid residues in certain cell-wall glycopeptides.</text>
        <dbReference type="EC" id="3.5.1.28"/>
    </reaction>
</comment>
<dbReference type="InterPro" id="IPR002502">
    <property type="entry name" value="Amidase_domain"/>
</dbReference>
<sequence length="385" mass="41484">MCEGCRAAPSPKMGRRNFLRLGGVCLAGAVLLGTTGGKALAQSGSSLAEEFRSAATEYGVPVELLMAIGYTNTFWEMPPPTATAFEPGDLHGHGTYGVMQLYQNPSRDTLGRAASLTQFSEQELKNDRAANVRGGAAVLADMAGSPDPDSLGGWREAVAEYGGVDFYAIEVFQTLKDGASATISTGESLRLVPQEVEVPALTTSRSTSRAANTDYPRAEWYPAARGNYGNSNREGSYNINMIVVHTVQGPVSSGISTFQNPSSGVSAHYIVGNEGRVVQCVRHEDVGYHAGHLPTNKHCIGIEHGGKSAERATWTKEKMRASARLAAYCSKRHNIPLDRKHIIGHNEVPGCPNPGGGGLSCHTDPGPHFRWGEYMDFIKRYRRRM</sequence>
<dbReference type="EMBL" id="CADCUW010000302">
    <property type="protein sequence ID" value="CAA9419368.1"/>
    <property type="molecule type" value="Genomic_DNA"/>
</dbReference>